<evidence type="ECO:0000256" key="1">
    <source>
        <dbReference type="ARBA" id="ARBA00010613"/>
    </source>
</evidence>
<dbReference type="PANTHER" id="PTHR23088">
    <property type="entry name" value="NITRILASE-RELATED"/>
    <property type="match status" value="1"/>
</dbReference>
<dbReference type="Gene3D" id="3.60.110.10">
    <property type="entry name" value="Carbon-nitrogen hydrolase"/>
    <property type="match status" value="1"/>
</dbReference>
<dbReference type="Pfam" id="PF00795">
    <property type="entry name" value="CN_hydrolase"/>
    <property type="match status" value="1"/>
</dbReference>
<accession>A0A3M8D314</accession>
<keyword evidence="3" id="KW-0808">Transferase</keyword>
<organism evidence="3 4">
    <name type="scientific">Brevibacillus fluminis</name>
    <dbReference type="NCBI Taxonomy" id="511487"/>
    <lineage>
        <taxon>Bacteria</taxon>
        <taxon>Bacillati</taxon>
        <taxon>Bacillota</taxon>
        <taxon>Bacilli</taxon>
        <taxon>Bacillales</taxon>
        <taxon>Paenibacillaceae</taxon>
        <taxon>Brevibacillus</taxon>
    </lineage>
</organism>
<feature type="domain" description="CN hydrolase" evidence="2">
    <location>
        <begin position="4"/>
        <end position="261"/>
    </location>
</feature>
<proteinExistence type="inferred from homology"/>
<dbReference type="GO" id="GO:0016746">
    <property type="term" value="F:acyltransferase activity"/>
    <property type="evidence" value="ECO:0007669"/>
    <property type="project" value="UniProtKB-KW"/>
</dbReference>
<gene>
    <name evidence="3" type="ORF">EDM56_24235</name>
</gene>
<dbReference type="InterPro" id="IPR003010">
    <property type="entry name" value="C-N_Hydrolase"/>
</dbReference>
<reference evidence="3 4" key="1">
    <citation type="submission" date="2018-10" db="EMBL/GenBank/DDBJ databases">
        <title>Phylogenomics of Brevibacillus.</title>
        <authorList>
            <person name="Dunlap C."/>
        </authorList>
    </citation>
    <scope>NUCLEOTIDE SEQUENCE [LARGE SCALE GENOMIC DNA]</scope>
    <source>
        <strain evidence="3 4">JCM 15716</strain>
    </source>
</reference>
<dbReference type="InterPro" id="IPR001110">
    <property type="entry name" value="UPF0012_CS"/>
</dbReference>
<comment type="caution">
    <text evidence="3">The sequence shown here is derived from an EMBL/GenBank/DDBJ whole genome shotgun (WGS) entry which is preliminary data.</text>
</comment>
<comment type="similarity">
    <text evidence="1">Belongs to the carbon-nitrogen hydrolase superfamily. NIT1/NIT2 family.</text>
</comment>
<evidence type="ECO:0000259" key="2">
    <source>
        <dbReference type="PROSITE" id="PS50263"/>
    </source>
</evidence>
<keyword evidence="3" id="KW-0012">Acyltransferase</keyword>
<protein>
    <submittedName>
        <fullName evidence="3">Acyltransferase</fullName>
    </submittedName>
</protein>
<dbReference type="PANTHER" id="PTHR23088:SF50">
    <property type="entry name" value="HYDROLASE YHCX"/>
    <property type="match status" value="1"/>
</dbReference>
<dbReference type="RefSeq" id="WP_122920515.1">
    <property type="nucleotide sequence ID" value="NZ_RHHQ01000021.1"/>
</dbReference>
<dbReference type="AlphaFoldDB" id="A0A3M8D314"/>
<dbReference type="PROSITE" id="PS01227">
    <property type="entry name" value="UPF0012"/>
    <property type="match status" value="1"/>
</dbReference>
<evidence type="ECO:0000313" key="4">
    <source>
        <dbReference type="Proteomes" id="UP000271031"/>
    </source>
</evidence>
<keyword evidence="4" id="KW-1185">Reference proteome</keyword>
<dbReference type="Proteomes" id="UP000271031">
    <property type="component" value="Unassembled WGS sequence"/>
</dbReference>
<sequence>MAKTTIGSVQYEIGPLKTKAAFWDQVNAHVRTAKENGVNLLMFPEYLTGHLLALEPEMSTPDACAYLDRHTDEYMTTFTEISRQTGMTILGGTHIHKENDGYLNTAFLFFPDGRIERQTKIHPTPEERRTWFLTAGDSYSVYDTEHGKLAIQICYDIEFPEGSRIVADMGAEIILCPSYTDTAAGYWRVRHCSQARAIENQLFVVLGGIVGELPHVPQIDAGYCQAGFFAPSDHPFPASGTLAVGETNKNSVIIHTLDLELIQENRKNGGVSPYFDRKTALYDRYRTTSKA</sequence>
<dbReference type="EMBL" id="RHHQ01000021">
    <property type="protein sequence ID" value="RNB81981.1"/>
    <property type="molecule type" value="Genomic_DNA"/>
</dbReference>
<evidence type="ECO:0000313" key="3">
    <source>
        <dbReference type="EMBL" id="RNB81981.1"/>
    </source>
</evidence>
<dbReference type="CDD" id="cd07574">
    <property type="entry name" value="nitrilase_Rim1_like"/>
    <property type="match status" value="1"/>
</dbReference>
<name>A0A3M8D314_9BACL</name>
<dbReference type="OrthoDB" id="9811121at2"/>
<dbReference type="InterPro" id="IPR036526">
    <property type="entry name" value="C-N_Hydrolase_sf"/>
</dbReference>
<dbReference type="SUPFAM" id="SSF56317">
    <property type="entry name" value="Carbon-nitrogen hydrolase"/>
    <property type="match status" value="1"/>
</dbReference>
<dbReference type="PROSITE" id="PS50263">
    <property type="entry name" value="CN_HYDROLASE"/>
    <property type="match status" value="1"/>
</dbReference>